<feature type="region of interest" description="Disordered" evidence="1">
    <location>
        <begin position="101"/>
        <end position="134"/>
    </location>
</feature>
<protein>
    <submittedName>
        <fullName evidence="2">Uncharacterized protein</fullName>
    </submittedName>
</protein>
<accession>A0A382B7X1</accession>
<feature type="non-terminal residue" evidence="2">
    <location>
        <position position="203"/>
    </location>
</feature>
<dbReference type="EMBL" id="UINC01028509">
    <property type="protein sequence ID" value="SVB09611.1"/>
    <property type="molecule type" value="Genomic_DNA"/>
</dbReference>
<sequence>MALAQRGDEAGPPRTPWGVPDLQGTWALPTMTPLERPAGYEDRPRLTDAEAEEFLTTRRSRIRQGLAAALSADFELGDGGVTESIYDAPLLDGRTSLVVSPSTGRIPRTPVGEDRAGIPSRRMRGIPEGPEDRAMDERCMMGGSLPLRGSAFPARIFQTRGHLVIHYEFVNATIIVPLDDRPPVPTAIRQWAGSSRAAWEGDT</sequence>
<feature type="compositionally biased region" description="Basic and acidic residues" evidence="1">
    <location>
        <begin position="1"/>
        <end position="11"/>
    </location>
</feature>
<evidence type="ECO:0000256" key="1">
    <source>
        <dbReference type="SAM" id="MobiDB-lite"/>
    </source>
</evidence>
<reference evidence="2" key="1">
    <citation type="submission" date="2018-05" db="EMBL/GenBank/DDBJ databases">
        <authorList>
            <person name="Lanie J.A."/>
            <person name="Ng W.-L."/>
            <person name="Kazmierczak K.M."/>
            <person name="Andrzejewski T.M."/>
            <person name="Davidsen T.M."/>
            <person name="Wayne K.J."/>
            <person name="Tettelin H."/>
            <person name="Glass J.I."/>
            <person name="Rusch D."/>
            <person name="Podicherti R."/>
            <person name="Tsui H.-C.T."/>
            <person name="Winkler M.E."/>
        </authorList>
    </citation>
    <scope>NUCLEOTIDE SEQUENCE</scope>
</reference>
<feature type="region of interest" description="Disordered" evidence="1">
    <location>
        <begin position="1"/>
        <end position="25"/>
    </location>
</feature>
<name>A0A382B7X1_9ZZZZ</name>
<gene>
    <name evidence="2" type="ORF">METZ01_LOCUS162465</name>
</gene>
<evidence type="ECO:0000313" key="2">
    <source>
        <dbReference type="EMBL" id="SVB09611.1"/>
    </source>
</evidence>
<organism evidence="2">
    <name type="scientific">marine metagenome</name>
    <dbReference type="NCBI Taxonomy" id="408172"/>
    <lineage>
        <taxon>unclassified sequences</taxon>
        <taxon>metagenomes</taxon>
        <taxon>ecological metagenomes</taxon>
    </lineage>
</organism>
<dbReference type="AlphaFoldDB" id="A0A382B7X1"/>
<proteinExistence type="predicted"/>